<organism evidence="3">
    <name type="scientific">Drosophila persimilis</name>
    <name type="common">Fruit fly</name>
    <dbReference type="NCBI Taxonomy" id="7234"/>
    <lineage>
        <taxon>Eukaryota</taxon>
        <taxon>Metazoa</taxon>
        <taxon>Ecdysozoa</taxon>
        <taxon>Arthropoda</taxon>
        <taxon>Hexapoda</taxon>
        <taxon>Insecta</taxon>
        <taxon>Pterygota</taxon>
        <taxon>Neoptera</taxon>
        <taxon>Endopterygota</taxon>
        <taxon>Diptera</taxon>
        <taxon>Brachycera</taxon>
        <taxon>Muscomorpha</taxon>
        <taxon>Ephydroidea</taxon>
        <taxon>Drosophilidae</taxon>
        <taxon>Drosophila</taxon>
        <taxon>Sophophora</taxon>
    </lineage>
</organism>
<reference evidence="2 3" key="1">
    <citation type="journal article" date="2007" name="Nature">
        <title>Evolution of genes and genomes on the Drosophila phylogeny.</title>
        <authorList>
            <consortium name="Drosophila 12 Genomes Consortium"/>
            <person name="Clark A.G."/>
            <person name="Eisen M.B."/>
            <person name="Smith D.R."/>
            <person name="Bergman C.M."/>
            <person name="Oliver B."/>
            <person name="Markow T.A."/>
            <person name="Kaufman T.C."/>
            <person name="Kellis M."/>
            <person name="Gelbart W."/>
            <person name="Iyer V.N."/>
            <person name="Pollard D.A."/>
            <person name="Sackton T.B."/>
            <person name="Larracuente A.M."/>
            <person name="Singh N.D."/>
            <person name="Abad J.P."/>
            <person name="Abt D.N."/>
            <person name="Adryan B."/>
            <person name="Aguade M."/>
            <person name="Akashi H."/>
            <person name="Anderson W.W."/>
            <person name="Aquadro C.F."/>
            <person name="Ardell D.H."/>
            <person name="Arguello R."/>
            <person name="Artieri C.G."/>
            <person name="Barbash D.A."/>
            <person name="Barker D."/>
            <person name="Barsanti P."/>
            <person name="Batterham P."/>
            <person name="Batzoglou S."/>
            <person name="Begun D."/>
            <person name="Bhutkar A."/>
            <person name="Blanco E."/>
            <person name="Bosak S.A."/>
            <person name="Bradley R.K."/>
            <person name="Brand A.D."/>
            <person name="Brent M.R."/>
            <person name="Brooks A.N."/>
            <person name="Brown R.H."/>
            <person name="Butlin R.K."/>
            <person name="Caggese C."/>
            <person name="Calvi B.R."/>
            <person name="Bernardo de Carvalho A."/>
            <person name="Caspi A."/>
            <person name="Castrezana S."/>
            <person name="Celniker S.E."/>
            <person name="Chang J.L."/>
            <person name="Chapple C."/>
            <person name="Chatterji S."/>
            <person name="Chinwalla A."/>
            <person name="Civetta A."/>
            <person name="Clifton S.W."/>
            <person name="Comeron J.M."/>
            <person name="Costello J.C."/>
            <person name="Coyne J.A."/>
            <person name="Daub J."/>
            <person name="David R.G."/>
            <person name="Delcher A.L."/>
            <person name="Delehaunty K."/>
            <person name="Do C.B."/>
            <person name="Ebling H."/>
            <person name="Edwards K."/>
            <person name="Eickbush T."/>
            <person name="Evans J.D."/>
            <person name="Filipski A."/>
            <person name="Findeiss S."/>
            <person name="Freyhult E."/>
            <person name="Fulton L."/>
            <person name="Fulton R."/>
            <person name="Garcia A.C."/>
            <person name="Gardiner A."/>
            <person name="Garfield D.A."/>
            <person name="Garvin B.E."/>
            <person name="Gibson G."/>
            <person name="Gilbert D."/>
            <person name="Gnerre S."/>
            <person name="Godfrey J."/>
            <person name="Good R."/>
            <person name="Gotea V."/>
            <person name="Gravely B."/>
            <person name="Greenberg A.J."/>
            <person name="Griffiths-Jones S."/>
            <person name="Gross S."/>
            <person name="Guigo R."/>
            <person name="Gustafson E.A."/>
            <person name="Haerty W."/>
            <person name="Hahn M.W."/>
            <person name="Halligan D.L."/>
            <person name="Halpern A.L."/>
            <person name="Halter G.M."/>
            <person name="Han M.V."/>
            <person name="Heger A."/>
            <person name="Hillier L."/>
            <person name="Hinrichs A.S."/>
            <person name="Holmes I."/>
            <person name="Hoskins R.A."/>
            <person name="Hubisz M.J."/>
            <person name="Hultmark D."/>
            <person name="Huntley M.A."/>
            <person name="Jaffe D.B."/>
            <person name="Jagadeeshan S."/>
            <person name="Jeck W.R."/>
            <person name="Johnson J."/>
            <person name="Jones C.D."/>
            <person name="Jordan W.C."/>
            <person name="Karpen G.H."/>
            <person name="Kataoka E."/>
            <person name="Keightley P.D."/>
            <person name="Kheradpour P."/>
            <person name="Kirkness E.F."/>
            <person name="Koerich L.B."/>
            <person name="Kristiansen K."/>
            <person name="Kudrna D."/>
            <person name="Kulathinal R.J."/>
            <person name="Kumar S."/>
            <person name="Kwok R."/>
            <person name="Lander E."/>
            <person name="Langley C.H."/>
            <person name="Lapoint R."/>
            <person name="Lazzaro B.P."/>
            <person name="Lee S.J."/>
            <person name="Levesque L."/>
            <person name="Li R."/>
            <person name="Lin C.F."/>
            <person name="Lin M.F."/>
            <person name="Lindblad-Toh K."/>
            <person name="Llopart A."/>
            <person name="Long M."/>
            <person name="Low L."/>
            <person name="Lozovsky E."/>
            <person name="Lu J."/>
            <person name="Luo M."/>
            <person name="Machado C.A."/>
            <person name="Makalowski W."/>
            <person name="Marzo M."/>
            <person name="Matsuda M."/>
            <person name="Matzkin L."/>
            <person name="McAllister B."/>
            <person name="McBride C.S."/>
            <person name="McKernan B."/>
            <person name="McKernan K."/>
            <person name="Mendez-Lago M."/>
            <person name="Minx P."/>
            <person name="Mollenhauer M.U."/>
            <person name="Montooth K."/>
            <person name="Mount S.M."/>
            <person name="Mu X."/>
            <person name="Myers E."/>
            <person name="Negre B."/>
            <person name="Newfeld S."/>
            <person name="Nielsen R."/>
            <person name="Noor M.A."/>
            <person name="O'Grady P."/>
            <person name="Pachter L."/>
            <person name="Papaceit M."/>
            <person name="Parisi M.J."/>
            <person name="Parisi M."/>
            <person name="Parts L."/>
            <person name="Pedersen J.S."/>
            <person name="Pesole G."/>
            <person name="Phillippy A.M."/>
            <person name="Ponting C.P."/>
            <person name="Pop M."/>
            <person name="Porcelli D."/>
            <person name="Powell J.R."/>
            <person name="Prohaska S."/>
            <person name="Pruitt K."/>
            <person name="Puig M."/>
            <person name="Quesneville H."/>
            <person name="Ram K.R."/>
            <person name="Rand D."/>
            <person name="Rasmussen M.D."/>
            <person name="Reed L.K."/>
            <person name="Reenan R."/>
            <person name="Reily A."/>
            <person name="Remington K.A."/>
            <person name="Rieger T.T."/>
            <person name="Ritchie M.G."/>
            <person name="Robin C."/>
            <person name="Rogers Y.H."/>
            <person name="Rohde C."/>
            <person name="Rozas J."/>
            <person name="Rubenfield M.J."/>
            <person name="Ruiz A."/>
            <person name="Russo S."/>
            <person name="Salzberg S.L."/>
            <person name="Sanchez-Gracia A."/>
            <person name="Saranga D.J."/>
            <person name="Sato H."/>
            <person name="Schaeffer S.W."/>
            <person name="Schatz M.C."/>
            <person name="Schlenke T."/>
            <person name="Schwartz R."/>
            <person name="Segarra C."/>
            <person name="Singh R.S."/>
            <person name="Sirot L."/>
            <person name="Sirota M."/>
            <person name="Sisneros N.B."/>
            <person name="Smith C.D."/>
            <person name="Smith T.F."/>
            <person name="Spieth J."/>
            <person name="Stage D.E."/>
            <person name="Stark A."/>
            <person name="Stephan W."/>
            <person name="Strausberg R.L."/>
            <person name="Strempel S."/>
            <person name="Sturgill D."/>
            <person name="Sutton G."/>
            <person name="Sutton G.G."/>
            <person name="Tao W."/>
            <person name="Teichmann S."/>
            <person name="Tobari Y.N."/>
            <person name="Tomimura Y."/>
            <person name="Tsolas J.M."/>
            <person name="Valente V.L."/>
            <person name="Venter E."/>
            <person name="Venter J.C."/>
            <person name="Vicario S."/>
            <person name="Vieira F.G."/>
            <person name="Vilella A.J."/>
            <person name="Villasante A."/>
            <person name="Walenz B."/>
            <person name="Wang J."/>
            <person name="Wasserman M."/>
            <person name="Watts T."/>
            <person name="Wilson D."/>
            <person name="Wilson R.K."/>
            <person name="Wing R.A."/>
            <person name="Wolfner M.F."/>
            <person name="Wong A."/>
            <person name="Wong G.K."/>
            <person name="Wu C.I."/>
            <person name="Wu G."/>
            <person name="Yamamoto D."/>
            <person name="Yang H.P."/>
            <person name="Yang S.P."/>
            <person name="Yorke J.A."/>
            <person name="Yoshida K."/>
            <person name="Zdobnov E."/>
            <person name="Zhang P."/>
            <person name="Zhang Y."/>
            <person name="Zimin A.V."/>
            <person name="Baldwin J."/>
            <person name="Abdouelleil A."/>
            <person name="Abdulkadir J."/>
            <person name="Abebe A."/>
            <person name="Abera B."/>
            <person name="Abreu J."/>
            <person name="Acer S.C."/>
            <person name="Aftuck L."/>
            <person name="Alexander A."/>
            <person name="An P."/>
            <person name="Anderson E."/>
            <person name="Anderson S."/>
            <person name="Arachi H."/>
            <person name="Azer M."/>
            <person name="Bachantsang P."/>
            <person name="Barry A."/>
            <person name="Bayul T."/>
            <person name="Berlin A."/>
            <person name="Bessette D."/>
            <person name="Bloom T."/>
            <person name="Blye J."/>
            <person name="Boguslavskiy L."/>
            <person name="Bonnet C."/>
            <person name="Boukhgalter B."/>
            <person name="Bourzgui I."/>
            <person name="Brown A."/>
            <person name="Cahill P."/>
            <person name="Channer S."/>
            <person name="Cheshatsang Y."/>
            <person name="Chuda L."/>
            <person name="Citroen M."/>
            <person name="Collymore A."/>
            <person name="Cooke P."/>
            <person name="Costello M."/>
            <person name="D'Aco K."/>
            <person name="Daza R."/>
            <person name="De Haan G."/>
            <person name="DeGray S."/>
            <person name="DeMaso C."/>
            <person name="Dhargay N."/>
            <person name="Dooley K."/>
            <person name="Dooley E."/>
            <person name="Doricent M."/>
            <person name="Dorje P."/>
            <person name="Dorjee K."/>
            <person name="Dupes A."/>
            <person name="Elong R."/>
            <person name="Falk J."/>
            <person name="Farina A."/>
            <person name="Faro S."/>
            <person name="Ferguson D."/>
            <person name="Fisher S."/>
            <person name="Foley C.D."/>
            <person name="Franke A."/>
            <person name="Friedrich D."/>
            <person name="Gadbois L."/>
            <person name="Gearin G."/>
            <person name="Gearin C.R."/>
            <person name="Giannoukos G."/>
            <person name="Goode T."/>
            <person name="Graham J."/>
            <person name="Grandbois E."/>
            <person name="Grewal S."/>
            <person name="Gyaltsen K."/>
            <person name="Hafez N."/>
            <person name="Hagos B."/>
            <person name="Hall J."/>
            <person name="Henson C."/>
            <person name="Hollinger A."/>
            <person name="Honan T."/>
            <person name="Huard M.D."/>
            <person name="Hughes L."/>
            <person name="Hurhula B."/>
            <person name="Husby M.E."/>
            <person name="Kamat A."/>
            <person name="Kanga B."/>
            <person name="Kashin S."/>
            <person name="Khazanovich D."/>
            <person name="Kisner P."/>
            <person name="Lance K."/>
            <person name="Lara M."/>
            <person name="Lee W."/>
            <person name="Lennon N."/>
            <person name="Letendre F."/>
            <person name="LeVine R."/>
            <person name="Lipovsky A."/>
            <person name="Liu X."/>
            <person name="Liu J."/>
            <person name="Liu S."/>
            <person name="Lokyitsang T."/>
            <person name="Lokyitsang Y."/>
            <person name="Lubonja R."/>
            <person name="Lui A."/>
            <person name="MacDonald P."/>
            <person name="Magnisalis V."/>
            <person name="Maru K."/>
            <person name="Matthews C."/>
            <person name="McCusker W."/>
            <person name="McDonough S."/>
            <person name="Mehta T."/>
            <person name="Meldrim J."/>
            <person name="Meneus L."/>
            <person name="Mihai O."/>
            <person name="Mihalev A."/>
            <person name="Mihova T."/>
            <person name="Mittelman R."/>
            <person name="Mlenga V."/>
            <person name="Montmayeur A."/>
            <person name="Mulrain L."/>
            <person name="Navidi A."/>
            <person name="Naylor J."/>
            <person name="Negash T."/>
            <person name="Nguyen T."/>
            <person name="Nguyen N."/>
            <person name="Nicol R."/>
            <person name="Norbu C."/>
            <person name="Norbu N."/>
            <person name="Novod N."/>
            <person name="O'Neill B."/>
            <person name="Osman S."/>
            <person name="Markiewicz E."/>
            <person name="Oyono O.L."/>
            <person name="Patti C."/>
            <person name="Phunkhang P."/>
            <person name="Pierre F."/>
            <person name="Priest M."/>
            <person name="Raghuraman S."/>
            <person name="Rege F."/>
            <person name="Reyes R."/>
            <person name="Rise C."/>
            <person name="Rogov P."/>
            <person name="Ross K."/>
            <person name="Ryan E."/>
            <person name="Settipalli S."/>
            <person name="Shea T."/>
            <person name="Sherpa N."/>
            <person name="Shi L."/>
            <person name="Shih D."/>
            <person name="Sparrow T."/>
            <person name="Spaulding J."/>
            <person name="Stalker J."/>
            <person name="Stange-Thomann N."/>
            <person name="Stavropoulos S."/>
            <person name="Stone C."/>
            <person name="Strader C."/>
            <person name="Tesfaye S."/>
            <person name="Thomson T."/>
            <person name="Thoulutsang Y."/>
            <person name="Thoulutsang D."/>
            <person name="Topham K."/>
            <person name="Topping I."/>
            <person name="Tsamla T."/>
            <person name="Vassiliev H."/>
            <person name="Vo A."/>
            <person name="Wangchuk T."/>
            <person name="Wangdi T."/>
            <person name="Weiand M."/>
            <person name="Wilkinson J."/>
            <person name="Wilson A."/>
            <person name="Yadav S."/>
            <person name="Young G."/>
            <person name="Yu Q."/>
            <person name="Zembek L."/>
            <person name="Zhong D."/>
            <person name="Zimmer A."/>
            <person name="Zwirko Z."/>
            <person name="Jaffe D.B."/>
            <person name="Alvarez P."/>
            <person name="Brockman W."/>
            <person name="Butler J."/>
            <person name="Chin C."/>
            <person name="Gnerre S."/>
            <person name="Grabherr M."/>
            <person name="Kleber M."/>
            <person name="Mauceli E."/>
            <person name="MacCallum I."/>
        </authorList>
    </citation>
    <scope>NUCLEOTIDE SEQUENCE [LARGE SCALE GENOMIC DNA]</scope>
    <source>
        <strain evidence="3">MSH-3 / Tucson 14011-0111.49</strain>
    </source>
</reference>
<dbReference type="HOGENOM" id="CLU_1653960_0_0_1"/>
<evidence type="ECO:0000313" key="3">
    <source>
        <dbReference type="Proteomes" id="UP000008744"/>
    </source>
</evidence>
<feature type="compositionally biased region" description="Polar residues" evidence="1">
    <location>
        <begin position="71"/>
        <end position="81"/>
    </location>
</feature>
<dbReference type="eggNOG" id="KOG4568">
    <property type="taxonomic scope" value="Eukaryota"/>
</dbReference>
<accession>B4GX93</accession>
<dbReference type="AlphaFoldDB" id="B4GX93"/>
<feature type="region of interest" description="Disordered" evidence="1">
    <location>
        <begin position="44"/>
        <end position="81"/>
    </location>
</feature>
<protein>
    <submittedName>
        <fullName evidence="2">GL21157</fullName>
    </submittedName>
</protein>
<dbReference type="STRING" id="7234.B4GX93"/>
<evidence type="ECO:0000313" key="2">
    <source>
        <dbReference type="EMBL" id="EDW27204.1"/>
    </source>
</evidence>
<evidence type="ECO:0000256" key="1">
    <source>
        <dbReference type="SAM" id="MobiDB-lite"/>
    </source>
</evidence>
<keyword evidence="3" id="KW-1185">Reference proteome</keyword>
<dbReference type="OrthoDB" id="2130750at2759"/>
<dbReference type="Proteomes" id="UP000008744">
    <property type="component" value="Unassembled WGS sequence"/>
</dbReference>
<gene>
    <name evidence="2" type="primary">Dper\GL21157</name>
    <name evidence="2" type="ORF">Dper_GL21157</name>
</gene>
<sequence>MRRGSIQLAKLEKVAELNVQTRKTEAALVSSQADIESKNRMLGNHKCGTGEDQQELCGNSSRGLPVGGTSPGKSKSSFQSKLQAEMNFRRASFHIKMTKFSEQMASSLEGLTIKTDAWGQKILQKDREMRDLCHQLHSSQEALAKLKAESDPRQGALNER</sequence>
<name>B4GX93_DROPE</name>
<dbReference type="EMBL" id="CH479195">
    <property type="protein sequence ID" value="EDW27204.1"/>
    <property type="molecule type" value="Genomic_DNA"/>
</dbReference>
<proteinExistence type="predicted"/>